<feature type="signal peptide" evidence="10">
    <location>
        <begin position="1"/>
        <end position="19"/>
    </location>
</feature>
<keyword evidence="5" id="KW-0349">Heme</keyword>
<dbReference type="Proteomes" id="UP000253141">
    <property type="component" value="Unassembled WGS sequence"/>
</dbReference>
<keyword evidence="3" id="KW-0813">Transport</keyword>
<keyword evidence="6" id="KW-0479">Metal-binding</keyword>
<dbReference type="InterPro" id="IPR036280">
    <property type="entry name" value="Multihaem_cyt_sf"/>
</dbReference>
<keyword evidence="8" id="KW-0408">Iron</keyword>
<dbReference type="GO" id="GO:0020037">
    <property type="term" value="F:heme binding"/>
    <property type="evidence" value="ECO:0007669"/>
    <property type="project" value="InterPro"/>
</dbReference>
<sequence length="173" mass="18755">MKKWITALFALTAIVSLVALTPSPVSTKSADPREDSLAADRAKYTKMVKEAIAGKEKLPAEQVFKNIKLFKGQPAEAILGIMENRWSKTLGVSCSHCHNVNDWASEEKHDHAIARDMVAMVGKINDDLLATIPAYATKERKPRIGCSTCHRGESHPGRPNTARAGGPGAPARN</sequence>
<keyword evidence="10" id="KW-0732">Signal</keyword>
<dbReference type="GO" id="GO:0005506">
    <property type="term" value="F:iron ion binding"/>
    <property type="evidence" value="ECO:0007669"/>
    <property type="project" value="InterPro"/>
</dbReference>
<evidence type="ECO:0000256" key="3">
    <source>
        <dbReference type="ARBA" id="ARBA00022448"/>
    </source>
</evidence>
<evidence type="ECO:0000256" key="5">
    <source>
        <dbReference type="ARBA" id="ARBA00022617"/>
    </source>
</evidence>
<comment type="function">
    <text evidence="1">The reaction center of purple bacteria contains a tightly bound cytochrome molecule which re-reduces the photo oxidized primary electron donor.</text>
</comment>
<evidence type="ECO:0000256" key="7">
    <source>
        <dbReference type="ARBA" id="ARBA00022982"/>
    </source>
</evidence>
<dbReference type="GO" id="GO:0009055">
    <property type="term" value="F:electron transfer activity"/>
    <property type="evidence" value="ECO:0007669"/>
    <property type="project" value="InterPro"/>
</dbReference>
<dbReference type="InterPro" id="IPR003158">
    <property type="entry name" value="Photosyn_RC_cyt_c-su"/>
</dbReference>
<dbReference type="Gene3D" id="1.10.468.10">
    <property type="entry name" value="Photosynthetic Reaction Center, subunit C, domain 2"/>
    <property type="match status" value="1"/>
</dbReference>
<keyword evidence="4" id="KW-0602">Photosynthesis</keyword>
<protein>
    <recommendedName>
        <fullName evidence="2">Photosynthetic reaction center cytochrome c subunit</fullName>
    </recommendedName>
</protein>
<gene>
    <name evidence="11" type="ORF">DVG78_18705</name>
</gene>
<evidence type="ECO:0000256" key="6">
    <source>
        <dbReference type="ARBA" id="ARBA00022723"/>
    </source>
</evidence>
<evidence type="ECO:0000256" key="8">
    <source>
        <dbReference type="ARBA" id="ARBA00023004"/>
    </source>
</evidence>
<feature type="region of interest" description="Disordered" evidence="9">
    <location>
        <begin position="146"/>
        <end position="173"/>
    </location>
</feature>
<dbReference type="RefSeq" id="WP_114462563.1">
    <property type="nucleotide sequence ID" value="NZ_QPIW01000016.1"/>
</dbReference>
<keyword evidence="7" id="KW-0249">Electron transport</keyword>
<dbReference type="SUPFAM" id="SSF48695">
    <property type="entry name" value="Multiheme cytochromes"/>
    <property type="match status" value="1"/>
</dbReference>
<organism evidence="11 12">
    <name type="scientific">Runella aurantiaca</name>
    <dbReference type="NCBI Taxonomy" id="2282308"/>
    <lineage>
        <taxon>Bacteria</taxon>
        <taxon>Pseudomonadati</taxon>
        <taxon>Bacteroidota</taxon>
        <taxon>Cytophagia</taxon>
        <taxon>Cytophagales</taxon>
        <taxon>Spirosomataceae</taxon>
        <taxon>Runella</taxon>
    </lineage>
</organism>
<comment type="caution">
    <text evidence="11">The sequence shown here is derived from an EMBL/GenBank/DDBJ whole genome shotgun (WGS) entry which is preliminary data.</text>
</comment>
<dbReference type="OrthoDB" id="951235at2"/>
<dbReference type="Pfam" id="PF02276">
    <property type="entry name" value="CytoC_RC"/>
    <property type="match status" value="1"/>
</dbReference>
<dbReference type="InterPro" id="IPR023119">
    <property type="entry name" value="Multihaem_cyt_PRC_cyt_su-like"/>
</dbReference>
<evidence type="ECO:0000256" key="1">
    <source>
        <dbReference type="ARBA" id="ARBA00003196"/>
    </source>
</evidence>
<keyword evidence="12" id="KW-1185">Reference proteome</keyword>
<evidence type="ECO:0000256" key="9">
    <source>
        <dbReference type="SAM" id="MobiDB-lite"/>
    </source>
</evidence>
<feature type="compositionally biased region" description="Low complexity" evidence="9">
    <location>
        <begin position="157"/>
        <end position="173"/>
    </location>
</feature>
<evidence type="ECO:0000256" key="10">
    <source>
        <dbReference type="SAM" id="SignalP"/>
    </source>
</evidence>
<dbReference type="GO" id="GO:0019684">
    <property type="term" value="P:photosynthesis, light reaction"/>
    <property type="evidence" value="ECO:0007669"/>
    <property type="project" value="InterPro"/>
</dbReference>
<dbReference type="GO" id="GO:0030077">
    <property type="term" value="C:plasma membrane light-harvesting complex"/>
    <property type="evidence" value="ECO:0007669"/>
    <property type="project" value="InterPro"/>
</dbReference>
<evidence type="ECO:0000313" key="11">
    <source>
        <dbReference type="EMBL" id="RDB04463.1"/>
    </source>
</evidence>
<reference evidence="11 12" key="1">
    <citation type="submission" date="2018-07" db="EMBL/GenBank/DDBJ databases">
        <title>Genome analysis of Runella aurantiaca.</title>
        <authorList>
            <person name="Yang X."/>
        </authorList>
    </citation>
    <scope>NUCLEOTIDE SEQUENCE [LARGE SCALE GENOMIC DNA]</scope>
    <source>
        <strain evidence="11 12">YX9</strain>
    </source>
</reference>
<proteinExistence type="predicted"/>
<name>A0A369IAA4_9BACT</name>
<dbReference type="NCBIfam" id="NF033196">
    <property type="entry name" value="c_type_nonphoto"/>
    <property type="match status" value="1"/>
</dbReference>
<evidence type="ECO:0000313" key="12">
    <source>
        <dbReference type="Proteomes" id="UP000253141"/>
    </source>
</evidence>
<feature type="chain" id="PRO_5017025675" description="Photosynthetic reaction center cytochrome c subunit" evidence="10">
    <location>
        <begin position="20"/>
        <end position="173"/>
    </location>
</feature>
<dbReference type="AlphaFoldDB" id="A0A369IAA4"/>
<dbReference type="EMBL" id="QPIW01000016">
    <property type="protein sequence ID" value="RDB04463.1"/>
    <property type="molecule type" value="Genomic_DNA"/>
</dbReference>
<accession>A0A369IAA4</accession>
<evidence type="ECO:0000256" key="4">
    <source>
        <dbReference type="ARBA" id="ARBA00022531"/>
    </source>
</evidence>
<evidence type="ECO:0000256" key="2">
    <source>
        <dbReference type="ARBA" id="ARBA00015978"/>
    </source>
</evidence>